<accession>X1HWW2</accession>
<reference evidence="1" key="1">
    <citation type="journal article" date="2014" name="Front. Microbiol.">
        <title>High frequency of phylogenetically diverse reductive dehalogenase-homologous genes in deep subseafloor sedimentary metagenomes.</title>
        <authorList>
            <person name="Kawai M."/>
            <person name="Futagami T."/>
            <person name="Toyoda A."/>
            <person name="Takaki Y."/>
            <person name="Nishi S."/>
            <person name="Hori S."/>
            <person name="Arai W."/>
            <person name="Tsubouchi T."/>
            <person name="Morono Y."/>
            <person name="Uchiyama I."/>
            <person name="Ito T."/>
            <person name="Fujiyama A."/>
            <person name="Inagaki F."/>
            <person name="Takami H."/>
        </authorList>
    </citation>
    <scope>NUCLEOTIDE SEQUENCE</scope>
    <source>
        <strain evidence="1">Expedition CK06-06</strain>
    </source>
</reference>
<dbReference type="AlphaFoldDB" id="X1HWW2"/>
<organism evidence="1">
    <name type="scientific">marine sediment metagenome</name>
    <dbReference type="NCBI Taxonomy" id="412755"/>
    <lineage>
        <taxon>unclassified sequences</taxon>
        <taxon>metagenomes</taxon>
        <taxon>ecological metagenomes</taxon>
    </lineage>
</organism>
<protein>
    <submittedName>
        <fullName evidence="1">Uncharacterized protein</fullName>
    </submittedName>
</protein>
<dbReference type="EMBL" id="BARU01018988">
    <property type="protein sequence ID" value="GAH61540.1"/>
    <property type="molecule type" value="Genomic_DNA"/>
</dbReference>
<name>X1HWW2_9ZZZZ</name>
<gene>
    <name evidence="1" type="ORF">S03H2_31327</name>
</gene>
<comment type="caution">
    <text evidence="1">The sequence shown here is derived from an EMBL/GenBank/DDBJ whole genome shotgun (WGS) entry which is preliminary data.</text>
</comment>
<sequence>MQLKVEKLDILAREFNLSKEAIIEESLRIFLERKLREIKTEIFKIRGKYGISSVEKLEELYRKGKIEEKNSWQDLQKLDHLEFKRDELKKFLKEEK</sequence>
<evidence type="ECO:0000313" key="1">
    <source>
        <dbReference type="EMBL" id="GAH61540.1"/>
    </source>
</evidence>
<proteinExistence type="predicted"/>